<dbReference type="GO" id="GO:0008270">
    <property type="term" value="F:zinc ion binding"/>
    <property type="evidence" value="ECO:0007669"/>
    <property type="project" value="InterPro"/>
</dbReference>
<dbReference type="InterPro" id="IPR036864">
    <property type="entry name" value="Zn2-C6_fun-type_DNA-bd_sf"/>
</dbReference>
<dbReference type="Pfam" id="PF08240">
    <property type="entry name" value="ADH_N"/>
    <property type="match status" value="1"/>
</dbReference>
<dbReference type="SUPFAM" id="SSF50129">
    <property type="entry name" value="GroES-like"/>
    <property type="match status" value="1"/>
</dbReference>
<accession>A0A9P5C5T9</accession>
<evidence type="ECO:0000313" key="3">
    <source>
        <dbReference type="EMBL" id="KAF3055328.1"/>
    </source>
</evidence>
<dbReference type="InterPro" id="IPR053178">
    <property type="entry name" value="Osmoadaptation_assoc"/>
</dbReference>
<dbReference type="InterPro" id="IPR001138">
    <property type="entry name" value="Zn2Cys6_DnaBD"/>
</dbReference>
<proteinExistence type="predicted"/>
<dbReference type="Proteomes" id="UP000801864">
    <property type="component" value="Unassembled WGS sequence"/>
</dbReference>
<evidence type="ECO:0000313" key="4">
    <source>
        <dbReference type="Proteomes" id="UP000801864"/>
    </source>
</evidence>
<sequence length="694" mass="76449">MSETYEQYKVDLDGTLGDPEEPFPNLKKVKVEAQPLPLEPGYVRVRLRAATVNWRDLLVVENSPLYIPTHQGLVPLGDGAGEIVEISSKGSLWSVGDRVITVPNCGWKQGYDVADFDPVSGYGSSNVNGTLSKFMIVRDDGVVKAPSNLSWEETACLPVAGGSAWNALFHGPKPVKPGDFVLTEGTGGLSTFAMPGIPTSKRCQRCKRRKIKCDKKWPTCTPCYRVDAVCSGPPTEAKFVHNGIHATTKGIDCEASATSTSLQVPTSALSHAIVAIKSRDIQGGATYSVLRLSQEPRPNLTTVADRLAATLVRHLENGPDNAFLLTAGHIKFVPARVGASSALRDCVALLCSTWTNFRRALPVEQLINPNVYGKALRSLQIALNDECRQLSTETLAAVTILERVEVLFDARRPRHRALHGQGMYGLMLQRGPPRLGDELDTCLAFDNLGPLLALSLVEGKQVFHLTPQWRERMDEALRNSLDVPSERLDAYALDLHGSYWPSLVHQLRLVHNNPTANSMRKSAASLRGRVVKIVPELKMIGENIVEKMRRLGNMVELPDSESPLGMKYHFGNMGSAQCWVTYKMLSTVLNRILCDLAIILNEPIALLDDEHTTLSRDICMCVAYIGTLGTLPAISAQPPLFMAYEGANETERAYLRNFIRQSDTFKRRLPQSDSALENFALNTAYALTGREKFF</sequence>
<comment type="caution">
    <text evidence="3">The sequence shown here is derived from an EMBL/GenBank/DDBJ whole genome shotgun (WGS) entry which is preliminary data.</text>
</comment>
<name>A0A9P5C5T9_9HYPO</name>
<dbReference type="GO" id="GO:0000981">
    <property type="term" value="F:DNA-binding transcription factor activity, RNA polymerase II-specific"/>
    <property type="evidence" value="ECO:0007669"/>
    <property type="project" value="InterPro"/>
</dbReference>
<dbReference type="InterPro" id="IPR013154">
    <property type="entry name" value="ADH-like_N"/>
</dbReference>
<dbReference type="SUPFAM" id="SSF57701">
    <property type="entry name" value="Zn2/Cys6 DNA-binding domain"/>
    <property type="match status" value="1"/>
</dbReference>
<dbReference type="Gene3D" id="3.90.180.10">
    <property type="entry name" value="Medium-chain alcohol dehydrogenases, catalytic domain"/>
    <property type="match status" value="1"/>
</dbReference>
<feature type="domain" description="Zn(2)-C6 fungal-type" evidence="2">
    <location>
        <begin position="202"/>
        <end position="231"/>
    </location>
</feature>
<evidence type="ECO:0000259" key="2">
    <source>
        <dbReference type="PROSITE" id="PS50048"/>
    </source>
</evidence>
<dbReference type="PANTHER" id="PTHR38111:SF2">
    <property type="entry name" value="FINGER DOMAIN PROTEIN, PUTATIVE (AFU_ORTHOLOGUE AFUA_1G01560)-RELATED"/>
    <property type="match status" value="1"/>
</dbReference>
<organism evidence="3 4">
    <name type="scientific">Trichoderma lentiforme</name>
    <dbReference type="NCBI Taxonomy" id="1567552"/>
    <lineage>
        <taxon>Eukaryota</taxon>
        <taxon>Fungi</taxon>
        <taxon>Dikarya</taxon>
        <taxon>Ascomycota</taxon>
        <taxon>Pezizomycotina</taxon>
        <taxon>Sordariomycetes</taxon>
        <taxon>Hypocreomycetidae</taxon>
        <taxon>Hypocreales</taxon>
        <taxon>Hypocreaceae</taxon>
        <taxon>Trichoderma</taxon>
    </lineage>
</organism>
<dbReference type="Pfam" id="PF00172">
    <property type="entry name" value="Zn_clus"/>
    <property type="match status" value="1"/>
</dbReference>
<dbReference type="EMBL" id="QLNT01000038">
    <property type="protein sequence ID" value="KAF3055328.1"/>
    <property type="molecule type" value="Genomic_DNA"/>
</dbReference>
<dbReference type="AlphaFoldDB" id="A0A9P5C5T9"/>
<reference evidence="3 4" key="1">
    <citation type="submission" date="2018-06" db="EMBL/GenBank/DDBJ databases">
        <title>Genome analysis of cellulolytic fungus Trichoderma lentiforme CFAM-422.</title>
        <authorList>
            <person name="Steindorff A.S."/>
            <person name="Formighieri E.F."/>
            <person name="Midorikawa G.E.O."/>
            <person name="Tamietti M.S."/>
            <person name="Ramos E.Z."/>
            <person name="Silva A.S."/>
            <person name="Bon E.P.S."/>
            <person name="Mendes T.D."/>
            <person name="Damaso M.C.T."/>
            <person name="Favaro L.C.L."/>
        </authorList>
    </citation>
    <scope>NUCLEOTIDE SEQUENCE [LARGE SCALE GENOMIC DNA]</scope>
    <source>
        <strain evidence="3 4">CFAM-422</strain>
    </source>
</reference>
<dbReference type="InterPro" id="IPR011032">
    <property type="entry name" value="GroES-like_sf"/>
</dbReference>
<keyword evidence="1" id="KW-0539">Nucleus</keyword>
<dbReference type="PROSITE" id="PS50048">
    <property type="entry name" value="ZN2_CY6_FUNGAL_2"/>
    <property type="match status" value="1"/>
</dbReference>
<dbReference type="PANTHER" id="PTHR38111">
    <property type="entry name" value="ZN(2)-C6 FUNGAL-TYPE DOMAIN-CONTAINING PROTEIN-RELATED"/>
    <property type="match status" value="1"/>
</dbReference>
<gene>
    <name evidence="3" type="ORF">CFAM422_013193</name>
</gene>
<keyword evidence="4" id="KW-1185">Reference proteome</keyword>
<dbReference type="Gene3D" id="3.40.50.720">
    <property type="entry name" value="NAD(P)-binding Rossmann-like Domain"/>
    <property type="match status" value="1"/>
</dbReference>
<dbReference type="Gene3D" id="4.10.240.10">
    <property type="entry name" value="Zn(2)-C6 fungal-type DNA-binding domain"/>
    <property type="match status" value="1"/>
</dbReference>
<evidence type="ECO:0000256" key="1">
    <source>
        <dbReference type="ARBA" id="ARBA00023242"/>
    </source>
</evidence>
<protein>
    <recommendedName>
        <fullName evidence="2">Zn(2)-C6 fungal-type domain-containing protein</fullName>
    </recommendedName>
</protein>
<dbReference type="CDD" id="cd00067">
    <property type="entry name" value="GAL4"/>
    <property type="match status" value="1"/>
</dbReference>